<accession>A0A7W9SZE8</accession>
<keyword evidence="1" id="KW-0732">Signal</keyword>
<dbReference type="InterPro" id="IPR026444">
    <property type="entry name" value="Secre_tail"/>
</dbReference>
<protein>
    <recommendedName>
        <fullName evidence="6">T9SS type A sorting domain-containing protein</fullName>
    </recommendedName>
</protein>
<evidence type="ECO:0000313" key="5">
    <source>
        <dbReference type="Proteomes" id="UP000532746"/>
    </source>
</evidence>
<feature type="domain" description="Secretion system C-terminal sorting" evidence="3">
    <location>
        <begin position="897"/>
        <end position="955"/>
    </location>
</feature>
<evidence type="ECO:0008006" key="6">
    <source>
        <dbReference type="Google" id="ProtNLM"/>
    </source>
</evidence>
<sequence length="965" mass="99780">MLIPQAARRVALLCRLIVFLLAPLASQAQTTSTIVAFDFNSGTSYETLAPVTAPGVAAAASSTESFVTFGGVAAGANAFSPATAGVALGMSNSSGTNSRFFQFTLAGANLSSYSAYKLYFQSFRPSTGAPTITVTYSTDGGTNFTAATSVSNPAVSTFAEHVVDLSGVTALNNKPSVILRLLASGASGSGPLRIDNFQVQATSALNPTPVLTAVSPTSIAAGSNGFVLTVTGSGFTSGSVVRFNGADRPTTFVSATQLTATIPASDVVQAGTYPVTVANPAPGGGSSGSVGFVVTPVVRWDGGARTNSWFDALNWDTDAVPTTTDDVLLDHATVAGRYTVLLDAGGAVAPATTPTAEVRSLTINPGAGDSILVEISVLNTATTPLRLNRTGATETALAIYNKGVLTNSSDRGTIDIPNDNPNFYLYNGGTYRHYTEQGHAGLVENLAAVPGTENGTWEFRRKTAGSTTLSFSGRSYPNVVFRKLNTITNASYAASGSSPITIRGSLIVGPGAVFTASASNELRVAADIVVQGSFRFQPQVAGTTTARLVLNGTRPQRISGAAWGSPATAATFLGNDVPLQLNNTSPEGVTLATPVTVNNVLQLTAGRLNTDATNVLTLVNQPTGGSDNSFVNGPVARPASGAATLTFPLGRLDAQGPAYRPLTLTISSLGRATTFTATQTEGGFATKDLTGDLRRLNATRYFTVTPTPALTSADGFSGTITLSFGPDDQVADPSASTLVVAKHDGNGWVNIGRSASSGSASTGSFVAGTLTSGPFTSFSQFTLASTSAAATPNPLPVTLLHFRAEGKPEGVRLSWATAAELNNARFEIQRSSNGRNFTAVASLPGQGTSTTSRTYSWLDTAPPVGTVYYRLRQVDADGSSQWLGVAVVQGRAIATFYPNPVQDQLSIQAASGLRYRVLNPVGQVVLSGQTLEGGTRLDVRLLRPGVYYLRLEGHGNAEGFSFYKQ</sequence>
<dbReference type="SUPFAM" id="SSF81296">
    <property type="entry name" value="E set domains"/>
    <property type="match status" value="1"/>
</dbReference>
<evidence type="ECO:0000256" key="1">
    <source>
        <dbReference type="SAM" id="SignalP"/>
    </source>
</evidence>
<name>A0A7W9SZE8_9BACT</name>
<comment type="caution">
    <text evidence="4">The sequence shown here is derived from an EMBL/GenBank/DDBJ whole genome shotgun (WGS) entry which is preliminary data.</text>
</comment>
<feature type="chain" id="PRO_5031296875" description="T9SS type A sorting domain-containing protein" evidence="1">
    <location>
        <begin position="29"/>
        <end position="965"/>
    </location>
</feature>
<keyword evidence="5" id="KW-1185">Reference proteome</keyword>
<evidence type="ECO:0000259" key="2">
    <source>
        <dbReference type="Pfam" id="PF01833"/>
    </source>
</evidence>
<dbReference type="Proteomes" id="UP000532746">
    <property type="component" value="Unassembled WGS sequence"/>
</dbReference>
<dbReference type="RefSeq" id="WP_183401989.1">
    <property type="nucleotide sequence ID" value="NZ_JACHGG010000001.1"/>
</dbReference>
<organism evidence="4 5">
    <name type="scientific">Hymenobacter luteus</name>
    <dbReference type="NCBI Taxonomy" id="1411122"/>
    <lineage>
        <taxon>Bacteria</taxon>
        <taxon>Pseudomonadati</taxon>
        <taxon>Bacteroidota</taxon>
        <taxon>Cytophagia</taxon>
        <taxon>Cytophagales</taxon>
        <taxon>Hymenobacteraceae</taxon>
        <taxon>Hymenobacter</taxon>
    </lineage>
</organism>
<dbReference type="InterPro" id="IPR014756">
    <property type="entry name" value="Ig_E-set"/>
</dbReference>
<dbReference type="InterPro" id="IPR013783">
    <property type="entry name" value="Ig-like_fold"/>
</dbReference>
<dbReference type="Gene3D" id="2.60.40.10">
    <property type="entry name" value="Immunoglobulins"/>
    <property type="match status" value="2"/>
</dbReference>
<dbReference type="Pfam" id="PF18962">
    <property type="entry name" value="Por_Secre_tail"/>
    <property type="match status" value="1"/>
</dbReference>
<feature type="domain" description="IPT/TIG" evidence="2">
    <location>
        <begin position="209"/>
        <end position="292"/>
    </location>
</feature>
<dbReference type="Pfam" id="PF01833">
    <property type="entry name" value="TIG"/>
    <property type="match status" value="1"/>
</dbReference>
<dbReference type="EMBL" id="JACHGG010000001">
    <property type="protein sequence ID" value="MBB6057813.1"/>
    <property type="molecule type" value="Genomic_DNA"/>
</dbReference>
<evidence type="ECO:0000313" key="4">
    <source>
        <dbReference type="EMBL" id="MBB6057813.1"/>
    </source>
</evidence>
<feature type="signal peptide" evidence="1">
    <location>
        <begin position="1"/>
        <end position="28"/>
    </location>
</feature>
<dbReference type="CDD" id="cd00102">
    <property type="entry name" value="IPT"/>
    <property type="match status" value="1"/>
</dbReference>
<gene>
    <name evidence="4" type="ORF">HNQ93_000643</name>
</gene>
<dbReference type="InterPro" id="IPR002909">
    <property type="entry name" value="IPT_dom"/>
</dbReference>
<dbReference type="NCBIfam" id="TIGR04183">
    <property type="entry name" value="Por_Secre_tail"/>
    <property type="match status" value="1"/>
</dbReference>
<reference evidence="4 5" key="1">
    <citation type="submission" date="2020-08" db="EMBL/GenBank/DDBJ databases">
        <title>Genomic Encyclopedia of Type Strains, Phase IV (KMG-IV): sequencing the most valuable type-strain genomes for metagenomic binning, comparative biology and taxonomic classification.</title>
        <authorList>
            <person name="Goeker M."/>
        </authorList>
    </citation>
    <scope>NUCLEOTIDE SEQUENCE [LARGE SCALE GENOMIC DNA]</scope>
    <source>
        <strain evidence="4 5">DSM 26718</strain>
    </source>
</reference>
<dbReference type="AlphaFoldDB" id="A0A7W9SZE8"/>
<proteinExistence type="predicted"/>
<evidence type="ECO:0000259" key="3">
    <source>
        <dbReference type="Pfam" id="PF18962"/>
    </source>
</evidence>